<dbReference type="PANTHER" id="PTHR11280:SF5">
    <property type="entry name" value="GLUCOSAMINE-6-PHOSPHATE ISOMERASE"/>
    <property type="match status" value="1"/>
</dbReference>
<dbReference type="InterPro" id="IPR037171">
    <property type="entry name" value="NagB/RpiA_transferase-like"/>
</dbReference>
<dbReference type="PROSITE" id="PS01161">
    <property type="entry name" value="GLC_GALNAC_ISOMERASE"/>
    <property type="match status" value="1"/>
</dbReference>
<dbReference type="Gene3D" id="3.40.50.1360">
    <property type="match status" value="1"/>
</dbReference>
<evidence type="ECO:0000259" key="5">
    <source>
        <dbReference type="Pfam" id="PF01182"/>
    </source>
</evidence>
<comment type="similarity">
    <text evidence="4">Belongs to the glucosamine/galactosamine-6-phosphate isomerase family. NagB subfamily.</text>
</comment>
<accession>A0A942UPH3</accession>
<dbReference type="GO" id="GO:0042802">
    <property type="term" value="F:identical protein binding"/>
    <property type="evidence" value="ECO:0007669"/>
    <property type="project" value="TreeGrafter"/>
</dbReference>
<keyword evidence="3 4" id="KW-0119">Carbohydrate metabolism</keyword>
<keyword evidence="7" id="KW-1185">Reference proteome</keyword>
<evidence type="ECO:0000313" key="6">
    <source>
        <dbReference type="EMBL" id="MBS4536894.1"/>
    </source>
</evidence>
<comment type="caution">
    <text evidence="6">The sequence shown here is derived from an EMBL/GenBank/DDBJ whole genome shotgun (WGS) entry which is preliminary data.</text>
</comment>
<protein>
    <recommendedName>
        <fullName evidence="4">Glucosamine-6-phosphate deaminase</fullName>
        <ecNumber evidence="4">3.5.99.6</ecNumber>
    </recommendedName>
    <alternativeName>
        <fullName evidence="4">GlcN6P deaminase</fullName>
        <shortName evidence="4">GNPDA</shortName>
    </alternativeName>
    <alternativeName>
        <fullName evidence="4">Glucosamine-6-phosphate isomerase</fullName>
    </alternativeName>
</protein>
<feature type="active site" description="Proton acceptor; for ring-opening step" evidence="4">
    <location>
        <position position="138"/>
    </location>
</feature>
<dbReference type="SUPFAM" id="SSF100950">
    <property type="entry name" value="NagB/RpiA/CoA transferase-like"/>
    <property type="match status" value="1"/>
</dbReference>
<dbReference type="HAMAP" id="MF_01241">
    <property type="entry name" value="GlcN6P_deamin"/>
    <property type="match status" value="1"/>
</dbReference>
<evidence type="ECO:0000256" key="4">
    <source>
        <dbReference type="HAMAP-Rule" id="MF_01241"/>
    </source>
</evidence>
<dbReference type="InterPro" id="IPR006148">
    <property type="entry name" value="Glc/Gal-6P_isomerase"/>
</dbReference>
<dbReference type="EMBL" id="WSFT01000005">
    <property type="protein sequence ID" value="MBS4536894.1"/>
    <property type="molecule type" value="Genomic_DNA"/>
</dbReference>
<dbReference type="GO" id="GO:0006046">
    <property type="term" value="P:N-acetylglucosamine catabolic process"/>
    <property type="evidence" value="ECO:0007669"/>
    <property type="project" value="UniProtKB-UniRule"/>
</dbReference>
<keyword evidence="2 4" id="KW-0378">Hydrolase</keyword>
<dbReference type="InterPro" id="IPR018321">
    <property type="entry name" value="Glucosamine6P_isomerase_CS"/>
</dbReference>
<feature type="active site" description="For ring-opening step" evidence="4">
    <location>
        <position position="143"/>
    </location>
</feature>
<evidence type="ECO:0000256" key="3">
    <source>
        <dbReference type="ARBA" id="ARBA00023277"/>
    </source>
</evidence>
<dbReference type="GO" id="GO:0006043">
    <property type="term" value="P:glucosamine catabolic process"/>
    <property type="evidence" value="ECO:0007669"/>
    <property type="project" value="TreeGrafter"/>
</dbReference>
<reference evidence="6" key="1">
    <citation type="submission" date="2019-12" db="EMBL/GenBank/DDBJ databases">
        <title>Clostridiaceae gen. nov. sp. nov., isolated from sediment in Xinjiang, China.</title>
        <authorList>
            <person name="Zhang R."/>
        </authorList>
    </citation>
    <scope>NUCLEOTIDE SEQUENCE</scope>
    <source>
        <strain evidence="6">D2Q-11</strain>
    </source>
</reference>
<dbReference type="NCBIfam" id="NF001684">
    <property type="entry name" value="PRK00443.1-4"/>
    <property type="match status" value="1"/>
</dbReference>
<dbReference type="GO" id="GO:0005737">
    <property type="term" value="C:cytoplasm"/>
    <property type="evidence" value="ECO:0007669"/>
    <property type="project" value="TreeGrafter"/>
</dbReference>
<dbReference type="InterPro" id="IPR004547">
    <property type="entry name" value="Glucosamine6P_isomerase"/>
</dbReference>
<dbReference type="AlphaFoldDB" id="A0A942UPH3"/>
<gene>
    <name evidence="4 6" type="primary">nagB</name>
    <name evidence="6" type="ORF">GOQ27_00375</name>
</gene>
<comment type="caution">
    <text evidence="4">Lacks conserved residue(s) required for the propagation of feature annotation.</text>
</comment>
<dbReference type="GO" id="GO:0005975">
    <property type="term" value="P:carbohydrate metabolic process"/>
    <property type="evidence" value="ECO:0007669"/>
    <property type="project" value="InterPro"/>
</dbReference>
<name>A0A942UPH3_9FIRM</name>
<evidence type="ECO:0000256" key="2">
    <source>
        <dbReference type="ARBA" id="ARBA00022801"/>
    </source>
</evidence>
<dbReference type="NCBIfam" id="TIGR00502">
    <property type="entry name" value="nagB"/>
    <property type="match status" value="1"/>
</dbReference>
<evidence type="ECO:0000256" key="1">
    <source>
        <dbReference type="ARBA" id="ARBA00000644"/>
    </source>
</evidence>
<dbReference type="GO" id="GO:0019262">
    <property type="term" value="P:N-acetylneuraminate catabolic process"/>
    <property type="evidence" value="ECO:0007669"/>
    <property type="project" value="UniProtKB-UniRule"/>
</dbReference>
<evidence type="ECO:0000313" key="7">
    <source>
        <dbReference type="Proteomes" id="UP000724672"/>
    </source>
</evidence>
<dbReference type="GO" id="GO:0004342">
    <property type="term" value="F:glucosamine-6-phosphate deaminase activity"/>
    <property type="evidence" value="ECO:0007669"/>
    <property type="project" value="UniProtKB-UniRule"/>
</dbReference>
<feature type="active site" description="Proton acceptor; for enolization step" evidence="4">
    <location>
        <position position="67"/>
    </location>
</feature>
<comment type="function">
    <text evidence="4">Catalyzes the reversible isomerization-deamination of glucosamine 6-phosphate (GlcN6P) to form fructose 6-phosphate (Fru6P) and ammonium ion.</text>
</comment>
<dbReference type="FunFam" id="3.40.50.1360:FF:000003">
    <property type="entry name" value="Glucosamine-6-phosphate deaminase"/>
    <property type="match status" value="1"/>
</dbReference>
<sequence>MKIIKVRDYEAMSKKAAVIVSSQINMKNDCVLGLATGDTPLGMYKELIKMYKEEIIDFKEVTTFNLDEYYGISGENEQSYKYYMDKNFFNHINIKPENTHIPNGMAEDIEEEARRYDSLIQGMGDIDLQILGIGRNGHIGFNEPDVKFEACTHLVDLDDETIEANSRFFDDIEDVPKKAISMGIKNIMHADKIILIASGIEKADVIKETIEGSISPNVPASVLQLHPNTIFILDEAAASKLNI</sequence>
<feature type="active site" description="For ring-opening step" evidence="4">
    <location>
        <position position="136"/>
    </location>
</feature>
<comment type="pathway">
    <text evidence="4">Amino-sugar metabolism; N-acetylneuraminate degradation; D-fructose 6-phosphate from N-acetylneuraminate: step 5/5.</text>
</comment>
<dbReference type="EC" id="3.5.99.6" evidence="4"/>
<proteinExistence type="inferred from homology"/>
<feature type="domain" description="Glucosamine/galactosamine-6-phosphate isomerase" evidence="5">
    <location>
        <begin position="11"/>
        <end position="224"/>
    </location>
</feature>
<dbReference type="Proteomes" id="UP000724672">
    <property type="component" value="Unassembled WGS sequence"/>
</dbReference>
<comment type="catalytic activity">
    <reaction evidence="1 4">
        <text>alpha-D-glucosamine 6-phosphate + H2O = beta-D-fructose 6-phosphate + NH4(+)</text>
        <dbReference type="Rhea" id="RHEA:12172"/>
        <dbReference type="ChEBI" id="CHEBI:15377"/>
        <dbReference type="ChEBI" id="CHEBI:28938"/>
        <dbReference type="ChEBI" id="CHEBI:57634"/>
        <dbReference type="ChEBI" id="CHEBI:75989"/>
        <dbReference type="EC" id="3.5.99.6"/>
    </reaction>
</comment>
<dbReference type="PANTHER" id="PTHR11280">
    <property type="entry name" value="GLUCOSAMINE-6-PHOSPHATE ISOMERASE"/>
    <property type="match status" value="1"/>
</dbReference>
<dbReference type="CDD" id="cd01399">
    <property type="entry name" value="GlcN6P_deaminase"/>
    <property type="match status" value="1"/>
</dbReference>
<dbReference type="RefSeq" id="WP_203364826.1">
    <property type="nucleotide sequence ID" value="NZ_WSFT01000005.1"/>
</dbReference>
<dbReference type="Pfam" id="PF01182">
    <property type="entry name" value="Glucosamine_iso"/>
    <property type="match status" value="1"/>
</dbReference>
<organism evidence="6 7">
    <name type="scientific">Anaeromonas frigoriresistens</name>
    <dbReference type="NCBI Taxonomy" id="2683708"/>
    <lineage>
        <taxon>Bacteria</taxon>
        <taxon>Bacillati</taxon>
        <taxon>Bacillota</taxon>
        <taxon>Tissierellia</taxon>
        <taxon>Tissierellales</taxon>
        <taxon>Thermohalobacteraceae</taxon>
        <taxon>Anaeromonas</taxon>
    </lineage>
</organism>